<dbReference type="GO" id="GO:0005227">
    <property type="term" value="F:calcium-activated cation channel activity"/>
    <property type="evidence" value="ECO:0007669"/>
    <property type="project" value="InterPro"/>
</dbReference>
<dbReference type="InterPro" id="IPR045122">
    <property type="entry name" value="Csc1-like"/>
</dbReference>
<comment type="similarity">
    <text evidence="2">Belongs to the CSC1 (TC 1.A.17) family.</text>
</comment>
<keyword evidence="4 8" id="KW-0812">Transmembrane</keyword>
<dbReference type="Proteomes" id="UP000281468">
    <property type="component" value="Unassembled WGS sequence"/>
</dbReference>
<evidence type="ECO:0000256" key="7">
    <source>
        <dbReference type="SAM" id="MobiDB-lite"/>
    </source>
</evidence>
<feature type="transmembrane region" description="Helical" evidence="8">
    <location>
        <begin position="520"/>
        <end position="547"/>
    </location>
</feature>
<feature type="transmembrane region" description="Helical" evidence="8">
    <location>
        <begin position="568"/>
        <end position="596"/>
    </location>
</feature>
<comment type="caution">
    <text evidence="13">The sequence shown here is derived from an EMBL/GenBank/DDBJ whole genome shotgun (WGS) entry which is preliminary data.</text>
</comment>
<evidence type="ECO:0000256" key="1">
    <source>
        <dbReference type="ARBA" id="ARBA00004141"/>
    </source>
</evidence>
<dbReference type="Pfam" id="PF02714">
    <property type="entry name" value="RSN1_7TM"/>
    <property type="match status" value="1"/>
</dbReference>
<keyword evidence="5 8" id="KW-1133">Transmembrane helix</keyword>
<feature type="region of interest" description="Disordered" evidence="7">
    <location>
        <begin position="886"/>
        <end position="910"/>
    </location>
</feature>
<evidence type="ECO:0000256" key="6">
    <source>
        <dbReference type="ARBA" id="ARBA00023136"/>
    </source>
</evidence>
<dbReference type="Pfam" id="PF14703">
    <property type="entry name" value="PHM7_cyt"/>
    <property type="match status" value="1"/>
</dbReference>
<feature type="domain" description="CSC1/OSCA1-like 7TM region" evidence="9">
    <location>
        <begin position="474"/>
        <end position="748"/>
    </location>
</feature>
<feature type="region of interest" description="Disordered" evidence="7">
    <location>
        <begin position="296"/>
        <end position="324"/>
    </location>
</feature>
<dbReference type="InterPro" id="IPR027815">
    <property type="entry name" value="CSC1/OSCA1-like_cyt"/>
</dbReference>
<feature type="transmembrane region" description="Helical" evidence="8">
    <location>
        <begin position="728"/>
        <end position="751"/>
    </location>
</feature>
<feature type="transmembrane region" description="Helical" evidence="8">
    <location>
        <begin position="763"/>
        <end position="781"/>
    </location>
</feature>
<evidence type="ECO:0000313" key="13">
    <source>
        <dbReference type="EMBL" id="RMZ15868.1"/>
    </source>
</evidence>
<feature type="compositionally biased region" description="Low complexity" evidence="7">
    <location>
        <begin position="824"/>
        <end position="833"/>
    </location>
</feature>
<name>A0A3M7HRM8_HORWE</name>
<dbReference type="Pfam" id="PF13967">
    <property type="entry name" value="RSN1_TM"/>
    <property type="match status" value="1"/>
</dbReference>
<comment type="subcellular location">
    <subcellularLocation>
        <location evidence="1">Membrane</location>
        <topology evidence="1">Multi-pass membrane protein</topology>
    </subcellularLocation>
</comment>
<sequence>MATNDSDSNSTSLSDVFYGNSGIAQNASGISTRAFFLNLATGFVLFSLQLSGFLLLKSSKPGRRLYQPKTYLVQKRLRVEAIPVSPLRWLRRIFSIKGEELKEKCGLDGYFSIRFLRAMVIIFLPLMAACITILIPTNFIDGKNQRDFVIEGNMTNFNVTGLDTVSWQNVPPSETDRYWAHLVCALLVISWTSYRIYREKLHFVTVRQQYLTSPEHRLKASAKTILVTNIPSEYRSEEALKALFDVFVDNDDRSKIHVWVNRDYKVLRALATRRRKMCHALEKEELKLLRAVNKQYQAQQEPNPDSSHSQRTLQGSELDEETETGIDSEMKRIQSAFEADNKAKDQLWRSYLEKYQESRIQVIEDESGSLHPASTLKFWQRNKRDVSKVAFLRAEIARLTIQIEELLPQLDNEEKFKRQNSAFIQFDRQMAANMACALTSHHKPGIMEPRFLHVAPHEILWPNMGLTSLARFIRTIIAFILFVGILVLWAVPAFFLSVLSQLETLRSNTAWLRWLEDWPTWLVSFISGPLTAILLALLVQLVVPALCRKLAVLCGAPTRSRREITTQGFYFTFLIIELVLVTSISSGLLAVIPVIASNPTRVTQTLATNLPKAANYFFNYLIIQALGFSGSALFQYLRILFITLIWPWFSQTPRQEAWLQITLPHQMWANVFSLWTNFAVIGMIYSVIAPLMLIFVSAVFMLFWIAYRHNYYYVQRNKVDTHGALFEGALSQLFAGLYVMEITLIGLFFIVRNTDGNVTATPQAVIMIVALCLTAGFHYVLEQSLRPLKELIPVTLEDKAADAERRRFAREKRHSDENAGDDQSSTITAASSRRSSESIRRRLPEKPSHTENTPPEGEKQAGTMAYTAASARKTMNRLHQRIGATLAATQLRSPHHDGDERDGTTQTRKDDVADQLGAAIAGYPDDLVDLTPAERAAELRAAYQDPVTREPAPVVWIPQDAAGVSDDSVAQSKKYGKYLQYSNAGAFLGKSGKTEVVQPAPDVRSDWLLDWRL</sequence>
<dbReference type="PANTHER" id="PTHR13018:SF20">
    <property type="entry name" value="SPORULATION-SPECIFIC PROTEIN 75"/>
    <property type="match status" value="1"/>
</dbReference>
<feature type="transmembrane region" description="Helical" evidence="8">
    <location>
        <begin position="691"/>
        <end position="707"/>
    </location>
</feature>
<evidence type="ECO:0000259" key="9">
    <source>
        <dbReference type="Pfam" id="PF02714"/>
    </source>
</evidence>
<proteinExistence type="inferred from homology"/>
<feature type="transmembrane region" description="Helical" evidence="8">
    <location>
        <begin position="115"/>
        <end position="135"/>
    </location>
</feature>
<dbReference type="InterPro" id="IPR022257">
    <property type="entry name" value="PHM7_ext"/>
</dbReference>
<feature type="compositionally biased region" description="Basic and acidic residues" evidence="7">
    <location>
        <begin position="894"/>
        <end position="910"/>
    </location>
</feature>
<accession>A0A3M7HRM8</accession>
<evidence type="ECO:0000313" key="14">
    <source>
        <dbReference type="Proteomes" id="UP000281468"/>
    </source>
</evidence>
<reference evidence="13 14" key="1">
    <citation type="journal article" date="2018" name="BMC Genomics">
        <title>Genomic evidence for intraspecific hybridization in a clonal and extremely halotolerant yeast.</title>
        <authorList>
            <person name="Gostincar C."/>
            <person name="Stajich J.E."/>
            <person name="Zupancic J."/>
            <person name="Zalar P."/>
            <person name="Gunde-Cimerman N."/>
        </authorList>
    </citation>
    <scope>NUCLEOTIDE SEQUENCE [LARGE SCALE GENOMIC DNA]</scope>
    <source>
        <strain evidence="13 14">EXF-171</strain>
    </source>
</reference>
<evidence type="ECO:0000259" key="12">
    <source>
        <dbReference type="Pfam" id="PF14703"/>
    </source>
</evidence>
<dbReference type="EMBL" id="QWIQ01000023">
    <property type="protein sequence ID" value="RMZ15868.1"/>
    <property type="molecule type" value="Genomic_DNA"/>
</dbReference>
<evidence type="ECO:0000256" key="5">
    <source>
        <dbReference type="ARBA" id="ARBA00022989"/>
    </source>
</evidence>
<dbReference type="Pfam" id="PF12621">
    <property type="entry name" value="PHM7_ext"/>
    <property type="match status" value="1"/>
</dbReference>
<feature type="transmembrane region" description="Helical" evidence="8">
    <location>
        <begin position="616"/>
        <end position="646"/>
    </location>
</feature>
<feature type="transmembrane region" description="Helical" evidence="8">
    <location>
        <begin position="476"/>
        <end position="500"/>
    </location>
</feature>
<evidence type="ECO:0008006" key="15">
    <source>
        <dbReference type="Google" id="ProtNLM"/>
    </source>
</evidence>
<feature type="region of interest" description="Disordered" evidence="7">
    <location>
        <begin position="809"/>
        <end position="862"/>
    </location>
</feature>
<keyword evidence="6 8" id="KW-0472">Membrane</keyword>
<evidence type="ECO:0000256" key="8">
    <source>
        <dbReference type="SAM" id="Phobius"/>
    </source>
</evidence>
<dbReference type="InterPro" id="IPR032880">
    <property type="entry name" value="CSC1/OSCA1-like_N"/>
</dbReference>
<evidence type="ECO:0000259" key="10">
    <source>
        <dbReference type="Pfam" id="PF12621"/>
    </source>
</evidence>
<protein>
    <recommendedName>
        <fullName evidence="15">DUF221-domain-containing protein</fullName>
    </recommendedName>
</protein>
<feature type="domain" description="10TM putative phosphate transporter extracellular tail" evidence="10">
    <location>
        <begin position="933"/>
        <end position="1001"/>
    </location>
</feature>
<evidence type="ECO:0000259" key="11">
    <source>
        <dbReference type="Pfam" id="PF13967"/>
    </source>
</evidence>
<dbReference type="AlphaFoldDB" id="A0A3M7HRM8"/>
<keyword evidence="3" id="KW-0813">Transport</keyword>
<evidence type="ECO:0000256" key="4">
    <source>
        <dbReference type="ARBA" id="ARBA00022692"/>
    </source>
</evidence>
<evidence type="ECO:0000256" key="2">
    <source>
        <dbReference type="ARBA" id="ARBA00007779"/>
    </source>
</evidence>
<feature type="transmembrane region" description="Helical" evidence="8">
    <location>
        <begin position="178"/>
        <end position="197"/>
    </location>
</feature>
<dbReference type="PANTHER" id="PTHR13018">
    <property type="entry name" value="PROBABLE MEMBRANE PROTEIN DUF221-RELATED"/>
    <property type="match status" value="1"/>
</dbReference>
<gene>
    <name evidence="13" type="ORF">D0862_01497</name>
</gene>
<feature type="domain" description="CSC1/OSCA1-like N-terminal transmembrane" evidence="11">
    <location>
        <begin position="35"/>
        <end position="199"/>
    </location>
</feature>
<evidence type="ECO:0000256" key="3">
    <source>
        <dbReference type="ARBA" id="ARBA00022448"/>
    </source>
</evidence>
<feature type="domain" description="CSC1/OSCA1-like cytosolic" evidence="12">
    <location>
        <begin position="223"/>
        <end position="463"/>
    </location>
</feature>
<feature type="compositionally biased region" description="Basic and acidic residues" evidence="7">
    <location>
        <begin position="834"/>
        <end position="849"/>
    </location>
</feature>
<dbReference type="GO" id="GO:0005886">
    <property type="term" value="C:plasma membrane"/>
    <property type="evidence" value="ECO:0007669"/>
    <property type="project" value="TreeGrafter"/>
</dbReference>
<feature type="transmembrane region" description="Helical" evidence="8">
    <location>
        <begin position="35"/>
        <end position="56"/>
    </location>
</feature>
<organism evidence="13 14">
    <name type="scientific">Hortaea werneckii</name>
    <name type="common">Black yeast</name>
    <name type="synonym">Cladosporium werneckii</name>
    <dbReference type="NCBI Taxonomy" id="91943"/>
    <lineage>
        <taxon>Eukaryota</taxon>
        <taxon>Fungi</taxon>
        <taxon>Dikarya</taxon>
        <taxon>Ascomycota</taxon>
        <taxon>Pezizomycotina</taxon>
        <taxon>Dothideomycetes</taxon>
        <taxon>Dothideomycetidae</taxon>
        <taxon>Mycosphaerellales</taxon>
        <taxon>Teratosphaeriaceae</taxon>
        <taxon>Hortaea</taxon>
    </lineage>
</organism>
<dbReference type="InterPro" id="IPR003864">
    <property type="entry name" value="CSC1/OSCA1-like_7TM"/>
</dbReference>
<feature type="compositionally biased region" description="Polar residues" evidence="7">
    <location>
        <begin position="296"/>
        <end position="315"/>
    </location>
</feature>